<dbReference type="Proteomes" id="UP001172155">
    <property type="component" value="Unassembled WGS sequence"/>
</dbReference>
<evidence type="ECO:0000259" key="2">
    <source>
        <dbReference type="Pfam" id="PF26640"/>
    </source>
</evidence>
<sequence>MRLLNTATLCVQDFPGPELPGCPPYSIVSHTWEKDEVTLQEVQAPTLAVIIKKAGYKKVLSCAAKAKSDGYQYVWIDTCCIDKTSSAELSEAINSMYLWYRMSHVCYAYLADIPTSSQVVLDSESLETCGSDISTDTDTDSDQVEGFDASGVFRNSKWFTRGWTLQELIAPKVLEFYAADWTEIGTKTSLSYYLSVITRIRNPVLRGQQEPTTCLVAERMSWAAHRKTTRIEDQAYCLLGIFNVNIPLIYGEGGHAFQRLQEEIMKTTEEYSLFVSRLSGHKALLSGGRAAQRSHPQVPTASTSLLNNLATSAAIVPRGLFAASPLDFDVRLRGPDGDHLSSLELDHSYLAVGDDGLGEDTPTMTGRGLRVRLLIFETQGLTGVLEDKKKPVPIWLAYLNCKLEGKPICAALLREQPGRMVYIRVRTFDACLFFAPVELDKFISTTIYVKQTRQLPWTQLSRNVSVNSGTDIVVALHLEALGPLRDSAIRFTSIDTTFWNGEAGGWGRTFSRDPLTTLPSETAIAFMHCKPGGPEASFILAFGPRWCRLLPYNHIVFDGHQETLFSVSAGDSIRAVVNHFDVCAHAESDRSVLEIGGFRIRASWTTRGEGRKHVLSITAKKSPSVREPEALPS</sequence>
<keyword evidence="4" id="KW-1185">Reference proteome</keyword>
<gene>
    <name evidence="3" type="ORF">B0T18DRAFT_97373</name>
</gene>
<dbReference type="PANTHER" id="PTHR10622:SF10">
    <property type="entry name" value="HET DOMAIN-CONTAINING PROTEIN"/>
    <property type="match status" value="1"/>
</dbReference>
<accession>A0AA40F0Z4</accession>
<dbReference type="PANTHER" id="PTHR10622">
    <property type="entry name" value="HET DOMAIN-CONTAINING PROTEIN"/>
    <property type="match status" value="1"/>
</dbReference>
<proteinExistence type="predicted"/>
<dbReference type="InterPro" id="IPR010730">
    <property type="entry name" value="HET"/>
</dbReference>
<dbReference type="Pfam" id="PF26640">
    <property type="entry name" value="DUF8212"/>
    <property type="match status" value="1"/>
</dbReference>
<organism evidence="3 4">
    <name type="scientific">Schizothecium vesticola</name>
    <dbReference type="NCBI Taxonomy" id="314040"/>
    <lineage>
        <taxon>Eukaryota</taxon>
        <taxon>Fungi</taxon>
        <taxon>Dikarya</taxon>
        <taxon>Ascomycota</taxon>
        <taxon>Pezizomycotina</taxon>
        <taxon>Sordariomycetes</taxon>
        <taxon>Sordariomycetidae</taxon>
        <taxon>Sordariales</taxon>
        <taxon>Schizotheciaceae</taxon>
        <taxon>Schizothecium</taxon>
    </lineage>
</organism>
<dbReference type="AlphaFoldDB" id="A0AA40F0Z4"/>
<name>A0AA40F0Z4_9PEZI</name>
<feature type="domain" description="Heterokaryon incompatibility" evidence="1">
    <location>
        <begin position="25"/>
        <end position="167"/>
    </location>
</feature>
<evidence type="ECO:0000259" key="1">
    <source>
        <dbReference type="Pfam" id="PF06985"/>
    </source>
</evidence>
<dbReference type="Pfam" id="PF06985">
    <property type="entry name" value="HET"/>
    <property type="match status" value="1"/>
</dbReference>
<comment type="caution">
    <text evidence="3">The sequence shown here is derived from an EMBL/GenBank/DDBJ whole genome shotgun (WGS) entry which is preliminary data.</text>
</comment>
<evidence type="ECO:0000313" key="3">
    <source>
        <dbReference type="EMBL" id="KAK0749076.1"/>
    </source>
</evidence>
<dbReference type="InterPro" id="IPR058525">
    <property type="entry name" value="DUF8212"/>
</dbReference>
<protein>
    <submittedName>
        <fullName evidence="3">Heterokaryon incompatibility protein-domain-containing protein</fullName>
    </submittedName>
</protein>
<dbReference type="EMBL" id="JAUKUD010000003">
    <property type="protein sequence ID" value="KAK0749076.1"/>
    <property type="molecule type" value="Genomic_DNA"/>
</dbReference>
<reference evidence="3" key="1">
    <citation type="submission" date="2023-06" db="EMBL/GenBank/DDBJ databases">
        <title>Genome-scale phylogeny and comparative genomics of the fungal order Sordariales.</title>
        <authorList>
            <consortium name="Lawrence Berkeley National Laboratory"/>
            <person name="Hensen N."/>
            <person name="Bonometti L."/>
            <person name="Westerberg I."/>
            <person name="Brannstrom I.O."/>
            <person name="Guillou S."/>
            <person name="Cros-Aarteil S."/>
            <person name="Calhoun S."/>
            <person name="Haridas S."/>
            <person name="Kuo A."/>
            <person name="Mondo S."/>
            <person name="Pangilinan J."/>
            <person name="Riley R."/>
            <person name="LaButti K."/>
            <person name="Andreopoulos B."/>
            <person name="Lipzen A."/>
            <person name="Chen C."/>
            <person name="Yanf M."/>
            <person name="Daum C."/>
            <person name="Ng V."/>
            <person name="Clum A."/>
            <person name="Steindorff A."/>
            <person name="Ohm R."/>
            <person name="Martin F."/>
            <person name="Silar P."/>
            <person name="Natvig D."/>
            <person name="Lalanne C."/>
            <person name="Gautier V."/>
            <person name="Ament-velasquez S.L."/>
            <person name="Kruys A."/>
            <person name="Hutchinson M.I."/>
            <person name="Powell A.J."/>
            <person name="Barry K."/>
            <person name="Miller A.N."/>
            <person name="Grigoriev I.V."/>
            <person name="Debuchy R."/>
            <person name="Gladieux P."/>
            <person name="Thoren M.H."/>
            <person name="Johannesson H."/>
        </authorList>
    </citation>
    <scope>NUCLEOTIDE SEQUENCE</scope>
    <source>
        <strain evidence="3">SMH3187-1</strain>
    </source>
</reference>
<evidence type="ECO:0000313" key="4">
    <source>
        <dbReference type="Proteomes" id="UP001172155"/>
    </source>
</evidence>
<feature type="domain" description="DUF8212" evidence="2">
    <location>
        <begin position="255"/>
        <end position="407"/>
    </location>
</feature>